<keyword evidence="3" id="KW-1185">Reference proteome</keyword>
<gene>
    <name evidence="2" type="ORF">CSKR_113788</name>
</gene>
<dbReference type="Proteomes" id="UP000286415">
    <property type="component" value="Unassembled WGS sequence"/>
</dbReference>
<comment type="caution">
    <text evidence="2">The sequence shown here is derived from an EMBL/GenBank/DDBJ whole genome shotgun (WGS) entry which is preliminary data.</text>
</comment>
<sequence length="377" mass="43042">MFTSLLLLGISVNIGLSLSYLDWKSGEFEPYQIVATVVDPKGSELPLDEKYDVISSTDHLLMEARLCSFVEKAFKRGEMLHKLQFTCDMHGREDEKAVLGVHFRKDQLAYLKVSANISGLGQEIMRTTTPIPQMFGLKEISLQLRVNHTADQLLVAEWLDDKTASRLENPYWSPVRCTLMVTPNKDERVIQQDTTGYHSRKAANSKSKLYSLLLAASNELYLKLRGCIRNFGRKHLFDKARDLPCRQVSPFNGNTSKLIEMYGRQLGKHRLKMEAVFTKQDDIIVFVIFNYKPCACPSAFIAAKLLLVDALERRLTAISRYLLTRIYLLAQDCAGRQDHQDSMNHWKMKVKISFPNGLSFAELCLSTEYECIKTPSR</sequence>
<reference evidence="2 3" key="1">
    <citation type="journal article" date="2018" name="Biotechnol. Adv.">
        <title>Improved genomic resources and new bioinformatic workflow for the carcinogenic parasite Clonorchis sinensis: Biotechnological implications.</title>
        <authorList>
            <person name="Wang D."/>
            <person name="Korhonen P.K."/>
            <person name="Gasser R.B."/>
            <person name="Young N.D."/>
        </authorList>
    </citation>
    <scope>NUCLEOTIDE SEQUENCE [LARGE SCALE GENOMIC DNA]</scope>
    <source>
        <strain evidence="2">Cs-k2</strain>
    </source>
</reference>
<reference evidence="2 3" key="2">
    <citation type="journal article" date="2021" name="Genomics">
        <title>High-quality reference genome for Clonorchis sinensis.</title>
        <authorList>
            <person name="Young N.D."/>
            <person name="Stroehlein A.J."/>
            <person name="Kinkar L."/>
            <person name="Wang T."/>
            <person name="Sohn W.M."/>
            <person name="Chang B.C.H."/>
            <person name="Kaur P."/>
            <person name="Weisz D."/>
            <person name="Dudchenko O."/>
            <person name="Aiden E.L."/>
            <person name="Korhonen P.K."/>
            <person name="Gasser R.B."/>
        </authorList>
    </citation>
    <scope>NUCLEOTIDE SEQUENCE [LARGE SCALE GENOMIC DNA]</scope>
    <source>
        <strain evidence="2">Cs-k2</strain>
    </source>
</reference>
<name>A0A8T1MUI3_CLOSI</name>
<feature type="chain" id="PRO_5035943464" evidence="1">
    <location>
        <begin position="20"/>
        <end position="377"/>
    </location>
</feature>
<proteinExistence type="predicted"/>
<dbReference type="EMBL" id="NIRI02000013">
    <property type="protein sequence ID" value="KAG5453047.1"/>
    <property type="molecule type" value="Genomic_DNA"/>
</dbReference>
<accession>A0A8T1MUI3</accession>
<dbReference type="AlphaFoldDB" id="A0A8T1MUI3"/>
<protein>
    <submittedName>
        <fullName evidence="2">Uncharacterized protein</fullName>
    </submittedName>
</protein>
<evidence type="ECO:0000313" key="3">
    <source>
        <dbReference type="Proteomes" id="UP000286415"/>
    </source>
</evidence>
<keyword evidence="1" id="KW-0732">Signal</keyword>
<dbReference type="OrthoDB" id="6278725at2759"/>
<evidence type="ECO:0000313" key="2">
    <source>
        <dbReference type="EMBL" id="KAG5453047.1"/>
    </source>
</evidence>
<feature type="signal peptide" evidence="1">
    <location>
        <begin position="1"/>
        <end position="19"/>
    </location>
</feature>
<organism evidence="2 3">
    <name type="scientific">Clonorchis sinensis</name>
    <name type="common">Chinese liver fluke</name>
    <dbReference type="NCBI Taxonomy" id="79923"/>
    <lineage>
        <taxon>Eukaryota</taxon>
        <taxon>Metazoa</taxon>
        <taxon>Spiralia</taxon>
        <taxon>Lophotrochozoa</taxon>
        <taxon>Platyhelminthes</taxon>
        <taxon>Trematoda</taxon>
        <taxon>Digenea</taxon>
        <taxon>Opisthorchiida</taxon>
        <taxon>Opisthorchiata</taxon>
        <taxon>Opisthorchiidae</taxon>
        <taxon>Clonorchis</taxon>
    </lineage>
</organism>
<evidence type="ECO:0000256" key="1">
    <source>
        <dbReference type="SAM" id="SignalP"/>
    </source>
</evidence>